<feature type="region of interest" description="Disordered" evidence="1">
    <location>
        <begin position="151"/>
        <end position="294"/>
    </location>
</feature>
<proteinExistence type="predicted"/>
<feature type="compositionally biased region" description="Acidic residues" evidence="1">
    <location>
        <begin position="285"/>
        <end position="294"/>
    </location>
</feature>
<feature type="compositionally biased region" description="Basic and acidic residues" evidence="1">
    <location>
        <begin position="153"/>
        <end position="170"/>
    </location>
</feature>
<evidence type="ECO:0000313" key="3">
    <source>
        <dbReference type="Proteomes" id="UP001642464"/>
    </source>
</evidence>
<feature type="compositionally biased region" description="Basic residues" evidence="1">
    <location>
        <begin position="1"/>
        <end position="11"/>
    </location>
</feature>
<dbReference type="EMBL" id="CAXAMM010012102">
    <property type="protein sequence ID" value="CAK9027912.1"/>
    <property type="molecule type" value="Genomic_DNA"/>
</dbReference>
<feature type="compositionally biased region" description="Basic and acidic residues" evidence="1">
    <location>
        <begin position="204"/>
        <end position="214"/>
    </location>
</feature>
<protein>
    <submittedName>
        <fullName evidence="2">Uncharacterized protein</fullName>
    </submittedName>
</protein>
<comment type="caution">
    <text evidence="2">The sequence shown here is derived from an EMBL/GenBank/DDBJ whole genome shotgun (WGS) entry which is preliminary data.</text>
</comment>
<feature type="compositionally biased region" description="Basic residues" evidence="1">
    <location>
        <begin position="171"/>
        <end position="189"/>
    </location>
</feature>
<feature type="region of interest" description="Disordered" evidence="1">
    <location>
        <begin position="1"/>
        <end position="26"/>
    </location>
</feature>
<accession>A0ABP0KM28</accession>
<sequence>MAPKAKPKAKGLARPAASPRPPRRVGVLRHPFRRPARAPADVAAPGHREQWLSGAVVPLMHVPVEEFGKGMSVVFPEITYFMAPASLAGVIKGECTGEVVADDLVHVQKARLMKGQSEEEPWVRNLLKADPNEEDELRDLRARDALRLSADVEVAKGKKPDEPEKDAGSKKKDKKKSKGKKKKKKKAKKSSSASAKSSKKARKSKAEVQQKKEVSVSSSSSSVGDDGKRPRSASQKSLLSLYRGTGLDPRERVRKRVARRARKRAKHAKADRSSSSSRSGSEGETSIEEDPEDVELFEADSRLKKLSDAFPGALCCLSVKMMRQNLLQSIGEDARPAGVQPVCLSYYRQQLQKRAMGPTQRELVTLSAALDWLLKGHPARAADLMRQRLKSIESVLSGAHWSVAQRMEIAPQEGLFLAAAQELPAAQKDAYSESKVRHLAGLPDGRKGKGKSKEKERERYDHPKGKGKSKGSGKADRTKAKEDTTK</sequence>
<feature type="compositionally biased region" description="Basic residues" evidence="1">
    <location>
        <begin position="252"/>
        <end position="269"/>
    </location>
</feature>
<organism evidence="2 3">
    <name type="scientific">Durusdinium trenchii</name>
    <dbReference type="NCBI Taxonomy" id="1381693"/>
    <lineage>
        <taxon>Eukaryota</taxon>
        <taxon>Sar</taxon>
        <taxon>Alveolata</taxon>
        <taxon>Dinophyceae</taxon>
        <taxon>Suessiales</taxon>
        <taxon>Symbiodiniaceae</taxon>
        <taxon>Durusdinium</taxon>
    </lineage>
</organism>
<reference evidence="2 3" key="1">
    <citation type="submission" date="2024-02" db="EMBL/GenBank/DDBJ databases">
        <authorList>
            <person name="Chen Y."/>
            <person name="Shah S."/>
            <person name="Dougan E. K."/>
            <person name="Thang M."/>
            <person name="Chan C."/>
        </authorList>
    </citation>
    <scope>NUCLEOTIDE SEQUENCE [LARGE SCALE GENOMIC DNA]</scope>
</reference>
<feature type="compositionally biased region" description="Basic and acidic residues" evidence="1">
    <location>
        <begin position="444"/>
        <end position="464"/>
    </location>
</feature>
<feature type="compositionally biased region" description="Basic and acidic residues" evidence="1">
    <location>
        <begin position="473"/>
        <end position="486"/>
    </location>
</feature>
<dbReference type="Proteomes" id="UP001642464">
    <property type="component" value="Unassembled WGS sequence"/>
</dbReference>
<feature type="region of interest" description="Disordered" evidence="1">
    <location>
        <begin position="429"/>
        <end position="486"/>
    </location>
</feature>
<keyword evidence="3" id="KW-1185">Reference proteome</keyword>
<name>A0ABP0KM28_9DINO</name>
<evidence type="ECO:0000256" key="1">
    <source>
        <dbReference type="SAM" id="MobiDB-lite"/>
    </source>
</evidence>
<evidence type="ECO:0000313" key="2">
    <source>
        <dbReference type="EMBL" id="CAK9027912.1"/>
    </source>
</evidence>
<gene>
    <name evidence="2" type="ORF">SCF082_LOCUS18142</name>
</gene>